<evidence type="ECO:0000313" key="2">
    <source>
        <dbReference type="EMBL" id="EFJ43605.1"/>
    </source>
</evidence>
<proteinExistence type="predicted"/>
<accession>D8U9L9</accession>
<dbReference type="Proteomes" id="UP000001058">
    <property type="component" value="Unassembled WGS sequence"/>
</dbReference>
<dbReference type="GeneID" id="9616274"/>
<gene>
    <name evidence="2" type="ORF">VOLCADRAFT_96250</name>
</gene>
<dbReference type="InParanoid" id="D8U9L9"/>
<reference evidence="2 3" key="1">
    <citation type="journal article" date="2010" name="Science">
        <title>Genomic analysis of organismal complexity in the multicellular green alga Volvox carteri.</title>
        <authorList>
            <person name="Prochnik S.E."/>
            <person name="Umen J."/>
            <person name="Nedelcu A.M."/>
            <person name="Hallmann A."/>
            <person name="Miller S.M."/>
            <person name="Nishii I."/>
            <person name="Ferris P."/>
            <person name="Kuo A."/>
            <person name="Mitros T."/>
            <person name="Fritz-Laylin L.K."/>
            <person name="Hellsten U."/>
            <person name="Chapman J."/>
            <person name="Simakov O."/>
            <person name="Rensing S.A."/>
            <person name="Terry A."/>
            <person name="Pangilinan J."/>
            <person name="Kapitonov V."/>
            <person name="Jurka J."/>
            <person name="Salamov A."/>
            <person name="Shapiro H."/>
            <person name="Schmutz J."/>
            <person name="Grimwood J."/>
            <person name="Lindquist E."/>
            <person name="Lucas S."/>
            <person name="Grigoriev I.V."/>
            <person name="Schmitt R."/>
            <person name="Kirk D."/>
            <person name="Rokhsar D.S."/>
        </authorList>
    </citation>
    <scope>NUCLEOTIDE SEQUENCE [LARGE SCALE GENOMIC DNA]</scope>
    <source>
        <strain evidence="3">f. Nagariensis / Eve</strain>
    </source>
</reference>
<feature type="region of interest" description="Disordered" evidence="1">
    <location>
        <begin position="178"/>
        <end position="232"/>
    </location>
</feature>
<evidence type="ECO:0000313" key="3">
    <source>
        <dbReference type="Proteomes" id="UP000001058"/>
    </source>
</evidence>
<dbReference type="KEGG" id="vcn:VOLCADRAFT_96250"/>
<dbReference type="RefSeq" id="XP_002955305.1">
    <property type="nucleotide sequence ID" value="XM_002955259.1"/>
</dbReference>
<dbReference type="AlphaFoldDB" id="D8U9L9"/>
<keyword evidence="3" id="KW-1185">Reference proteome</keyword>
<sequence length="254" mass="27440">MNGNNEGGGSGSGARWPLHLRGYPVAQPTPADYQDRHRANRNYIQHPPPPQPEPDLLPGQDARPLPWPLLPPYQADPEIQPGRLVTTGAFGVAIPLQELPLQELPLQELPRLPYLQPRHGPMPPPPEPAANAFHPMELWGPVPAVLHRVPPPLPPHMAAAVVPAAVAAVAHVRVPEHNGAMRVSSRNDRSSSGSSQSSTEHEAFLGNSEATEGRLGGAGGSNGRTRASRYKGIEWNPRTGKWDVYLQIPKGGRK</sequence>
<protein>
    <submittedName>
        <fullName evidence="2">Uncharacterized protein</fullName>
    </submittedName>
</protein>
<evidence type="ECO:0000256" key="1">
    <source>
        <dbReference type="SAM" id="MobiDB-lite"/>
    </source>
</evidence>
<organism evidence="3">
    <name type="scientific">Volvox carteri f. nagariensis</name>
    <dbReference type="NCBI Taxonomy" id="3068"/>
    <lineage>
        <taxon>Eukaryota</taxon>
        <taxon>Viridiplantae</taxon>
        <taxon>Chlorophyta</taxon>
        <taxon>core chlorophytes</taxon>
        <taxon>Chlorophyceae</taxon>
        <taxon>CS clade</taxon>
        <taxon>Chlamydomonadales</taxon>
        <taxon>Volvocaceae</taxon>
        <taxon>Volvox</taxon>
    </lineage>
</organism>
<feature type="compositionally biased region" description="Pro residues" evidence="1">
    <location>
        <begin position="46"/>
        <end position="55"/>
    </location>
</feature>
<feature type="compositionally biased region" description="Gly residues" evidence="1">
    <location>
        <begin position="1"/>
        <end position="12"/>
    </location>
</feature>
<name>D8U9L9_VOLCA</name>
<dbReference type="EMBL" id="GL378371">
    <property type="protein sequence ID" value="EFJ43605.1"/>
    <property type="molecule type" value="Genomic_DNA"/>
</dbReference>
<feature type="region of interest" description="Disordered" evidence="1">
    <location>
        <begin position="1"/>
        <end position="66"/>
    </location>
</feature>